<evidence type="ECO:0000313" key="1">
    <source>
        <dbReference type="EMBL" id="CCG07479.1"/>
    </source>
</evidence>
<gene>
    <name evidence="1" type="ORF">RSPPHO_00853</name>
</gene>
<reference evidence="1 2" key="1">
    <citation type="submission" date="2012-02" db="EMBL/GenBank/DDBJ databases">
        <title>Shotgun genome sequence of Phaeospirillum photometricum DSM 122.</title>
        <authorList>
            <person name="Duquesne K."/>
            <person name="Sturgis J."/>
        </authorList>
    </citation>
    <scope>NUCLEOTIDE SEQUENCE [LARGE SCALE GENOMIC DNA]</scope>
    <source>
        <strain evidence="2">DSM122</strain>
    </source>
</reference>
<dbReference type="AlphaFoldDB" id="H6SRF0"/>
<name>H6SRF0_PARPM</name>
<keyword evidence="2" id="KW-1185">Reference proteome</keyword>
<accession>H6SRF0</accession>
<dbReference type="HOGENOM" id="CLU_3204577_0_0_5"/>
<dbReference type="KEGG" id="rpm:RSPPHO_00853"/>
<organism evidence="1 2">
    <name type="scientific">Pararhodospirillum photometricum DSM 122</name>
    <dbReference type="NCBI Taxonomy" id="1150469"/>
    <lineage>
        <taxon>Bacteria</taxon>
        <taxon>Pseudomonadati</taxon>
        <taxon>Pseudomonadota</taxon>
        <taxon>Alphaproteobacteria</taxon>
        <taxon>Rhodospirillales</taxon>
        <taxon>Rhodospirillaceae</taxon>
        <taxon>Pararhodospirillum</taxon>
    </lineage>
</organism>
<sequence>MFYCRYSATGAQYCPACFRLWHKACGELTGPASSRMNTPLAPKSV</sequence>
<dbReference type="Proteomes" id="UP000033220">
    <property type="component" value="Chromosome DSM 122"/>
</dbReference>
<dbReference type="EMBL" id="HE663493">
    <property type="protein sequence ID" value="CCG07479.1"/>
    <property type="molecule type" value="Genomic_DNA"/>
</dbReference>
<protein>
    <submittedName>
        <fullName evidence="1">Uncharacterized protein</fullName>
    </submittedName>
</protein>
<proteinExistence type="predicted"/>
<evidence type="ECO:0000313" key="2">
    <source>
        <dbReference type="Proteomes" id="UP000033220"/>
    </source>
</evidence>